<organism evidence="5 6">
    <name type="scientific">Zingiber officinale</name>
    <name type="common">Ginger</name>
    <name type="synonym">Amomum zingiber</name>
    <dbReference type="NCBI Taxonomy" id="94328"/>
    <lineage>
        <taxon>Eukaryota</taxon>
        <taxon>Viridiplantae</taxon>
        <taxon>Streptophyta</taxon>
        <taxon>Embryophyta</taxon>
        <taxon>Tracheophyta</taxon>
        <taxon>Spermatophyta</taxon>
        <taxon>Magnoliopsida</taxon>
        <taxon>Liliopsida</taxon>
        <taxon>Zingiberales</taxon>
        <taxon>Zingiberaceae</taxon>
        <taxon>Zingiber</taxon>
    </lineage>
</organism>
<sequence length="131" mass="14026">MIKKASDLGFGGRMEEAMELWREMASGTGPGCSPNTVTYSTLMDGLSKAGRVEEAMSLLDNMKRIGLGADAYVYGALVSGLCNAGSVDGPWSSFTKCPRRRFAQIWPFTAVGSTVYPSLGVGRRLEICCVT</sequence>
<protein>
    <recommendedName>
        <fullName evidence="7">Pentatricopeptide repeat-containing protein</fullName>
    </recommendedName>
</protein>
<evidence type="ECO:0008006" key="7">
    <source>
        <dbReference type="Google" id="ProtNLM"/>
    </source>
</evidence>
<dbReference type="PANTHER" id="PTHR46128:SF211">
    <property type="entry name" value="PENTACOTRIPEPTIDE-REPEAT REGION OF PRORP DOMAIN-CONTAINING PROTEIN"/>
    <property type="match status" value="1"/>
</dbReference>
<evidence type="ECO:0000256" key="3">
    <source>
        <dbReference type="PROSITE-ProRule" id="PRU00708"/>
    </source>
</evidence>
<gene>
    <name evidence="5" type="ORF">ZIOFF_067362</name>
    <name evidence="4" type="ORF">ZIOFF_069098</name>
</gene>
<evidence type="ECO:0000256" key="1">
    <source>
        <dbReference type="ARBA" id="ARBA00007626"/>
    </source>
</evidence>
<name>A0A8J5EVF5_ZINOF</name>
<dbReference type="PROSITE" id="PS51375">
    <property type="entry name" value="PPR"/>
    <property type="match status" value="1"/>
</dbReference>
<dbReference type="InterPro" id="IPR011990">
    <property type="entry name" value="TPR-like_helical_dom_sf"/>
</dbReference>
<dbReference type="Gene3D" id="1.25.40.10">
    <property type="entry name" value="Tetratricopeptide repeat domain"/>
    <property type="match status" value="1"/>
</dbReference>
<dbReference type="Proteomes" id="UP000734854">
    <property type="component" value="Unassembled WGS sequence"/>
</dbReference>
<dbReference type="InterPro" id="IPR002885">
    <property type="entry name" value="PPR_rpt"/>
</dbReference>
<dbReference type="NCBIfam" id="TIGR00756">
    <property type="entry name" value="PPR"/>
    <property type="match status" value="1"/>
</dbReference>
<dbReference type="EMBL" id="JACMSC010000019">
    <property type="protein sequence ID" value="KAG6473446.1"/>
    <property type="molecule type" value="Genomic_DNA"/>
</dbReference>
<comment type="similarity">
    <text evidence="1">Belongs to the PPR family. P subfamily.</text>
</comment>
<reference evidence="5 6" key="1">
    <citation type="submission" date="2020-08" db="EMBL/GenBank/DDBJ databases">
        <title>Plant Genome Project.</title>
        <authorList>
            <person name="Zhang R.-G."/>
        </authorList>
    </citation>
    <scope>NUCLEOTIDE SEQUENCE [LARGE SCALE GENOMIC DNA]</scope>
    <source>
        <tissue evidence="5">Rhizome</tissue>
    </source>
</reference>
<comment type="caution">
    <text evidence="5">The sequence shown here is derived from an EMBL/GenBank/DDBJ whole genome shotgun (WGS) entry which is preliminary data.</text>
</comment>
<feature type="repeat" description="PPR" evidence="3">
    <location>
        <begin position="35"/>
        <end position="69"/>
    </location>
</feature>
<dbReference type="EMBL" id="JACMSC010000020">
    <property type="protein sequence ID" value="KAG6471652.1"/>
    <property type="molecule type" value="Genomic_DNA"/>
</dbReference>
<evidence type="ECO:0000313" key="5">
    <source>
        <dbReference type="EMBL" id="KAG6473446.1"/>
    </source>
</evidence>
<dbReference type="InterPro" id="IPR050872">
    <property type="entry name" value="PPR_P_subfamily"/>
</dbReference>
<accession>A0A8J5EVF5</accession>
<evidence type="ECO:0000256" key="2">
    <source>
        <dbReference type="ARBA" id="ARBA00022737"/>
    </source>
</evidence>
<dbReference type="PANTHER" id="PTHR46128">
    <property type="entry name" value="MITOCHONDRIAL GROUP I INTRON SPLICING FACTOR CCM1"/>
    <property type="match status" value="1"/>
</dbReference>
<proteinExistence type="inferred from homology"/>
<dbReference type="Pfam" id="PF01535">
    <property type="entry name" value="PPR"/>
    <property type="match status" value="1"/>
</dbReference>
<evidence type="ECO:0000313" key="4">
    <source>
        <dbReference type="EMBL" id="KAG6471652.1"/>
    </source>
</evidence>
<keyword evidence="2" id="KW-0677">Repeat</keyword>
<evidence type="ECO:0000313" key="6">
    <source>
        <dbReference type="Proteomes" id="UP000734854"/>
    </source>
</evidence>
<keyword evidence="6" id="KW-1185">Reference proteome</keyword>
<dbReference type="AlphaFoldDB" id="A0A8J5EVF5"/>
<dbReference type="Pfam" id="PF13041">
    <property type="entry name" value="PPR_2"/>
    <property type="match status" value="1"/>
</dbReference>